<dbReference type="Gene3D" id="3.90.1150.200">
    <property type="match status" value="1"/>
</dbReference>
<dbReference type="Proteomes" id="UP000606494">
    <property type="component" value="Unassembled WGS sequence"/>
</dbReference>
<sequence>MKSTVDKYINSFPEDIRETLLLLRQTIKKAIPDAEEKLSYGLPAYHFNGVLLYFGAYKNHIGIYPTPSAIEYFKGKLSEYKIAKGSIQIPNNVKFPYKLIEQIAKFRRKENHNMA</sequence>
<dbReference type="SUPFAM" id="SSF159888">
    <property type="entry name" value="YdhG-like"/>
    <property type="match status" value="1"/>
</dbReference>
<proteinExistence type="predicted"/>
<name>A0ABR7Y300_9SPHI</name>
<gene>
    <name evidence="2" type="ORF">H8B17_08845</name>
</gene>
<dbReference type="InterPro" id="IPR014922">
    <property type="entry name" value="YdhG-like"/>
</dbReference>
<keyword evidence="3" id="KW-1185">Reference proteome</keyword>
<protein>
    <submittedName>
        <fullName evidence="2">DUF1801 domain-containing protein</fullName>
    </submittedName>
</protein>
<feature type="domain" description="YdhG-like" evidence="1">
    <location>
        <begin position="17"/>
        <end position="106"/>
    </location>
</feature>
<evidence type="ECO:0000313" key="2">
    <source>
        <dbReference type="EMBL" id="MBD1425687.1"/>
    </source>
</evidence>
<evidence type="ECO:0000259" key="1">
    <source>
        <dbReference type="Pfam" id="PF08818"/>
    </source>
</evidence>
<dbReference type="EMBL" id="JACNYK010000002">
    <property type="protein sequence ID" value="MBD1425687.1"/>
    <property type="molecule type" value="Genomic_DNA"/>
</dbReference>
<dbReference type="RefSeq" id="WP_190308833.1">
    <property type="nucleotide sequence ID" value="NZ_JACNYK010000002.1"/>
</dbReference>
<dbReference type="Pfam" id="PF08818">
    <property type="entry name" value="DUF1801"/>
    <property type="match status" value="1"/>
</dbReference>
<organism evidence="2 3">
    <name type="scientific">Sphingobacterium arenae</name>
    <dbReference type="NCBI Taxonomy" id="1280598"/>
    <lineage>
        <taxon>Bacteria</taxon>
        <taxon>Pseudomonadati</taxon>
        <taxon>Bacteroidota</taxon>
        <taxon>Sphingobacteriia</taxon>
        <taxon>Sphingobacteriales</taxon>
        <taxon>Sphingobacteriaceae</taxon>
        <taxon>Sphingobacterium</taxon>
    </lineage>
</organism>
<comment type="caution">
    <text evidence="2">The sequence shown here is derived from an EMBL/GenBank/DDBJ whole genome shotgun (WGS) entry which is preliminary data.</text>
</comment>
<accession>A0ABR7Y300</accession>
<reference evidence="2 3" key="1">
    <citation type="submission" date="2020-08" db="EMBL/GenBank/DDBJ databases">
        <title>Sphingobacterium sp. DN00404 isolated from aquaculture water.</title>
        <authorList>
            <person name="Zhang M."/>
        </authorList>
    </citation>
    <scope>NUCLEOTIDE SEQUENCE [LARGE SCALE GENOMIC DNA]</scope>
    <source>
        <strain evidence="2 3">KCTC 32294</strain>
    </source>
</reference>
<evidence type="ECO:0000313" key="3">
    <source>
        <dbReference type="Proteomes" id="UP000606494"/>
    </source>
</evidence>